<dbReference type="EMBL" id="MGAQ01000029">
    <property type="protein sequence ID" value="OGK49618.1"/>
    <property type="molecule type" value="Genomic_DNA"/>
</dbReference>
<dbReference type="Pfam" id="PF01381">
    <property type="entry name" value="HTH_3"/>
    <property type="match status" value="1"/>
</dbReference>
<name>A0A1F7J1Y3_9BACT</name>
<dbReference type="CDD" id="cd00093">
    <property type="entry name" value="HTH_XRE"/>
    <property type="match status" value="1"/>
</dbReference>
<protein>
    <recommendedName>
        <fullName evidence="2">HTH cro/C1-type domain-containing protein</fullName>
    </recommendedName>
</protein>
<dbReference type="AlphaFoldDB" id="A0A1F7J1Y3"/>
<keyword evidence="1" id="KW-0238">DNA-binding</keyword>
<reference evidence="3 4" key="1">
    <citation type="journal article" date="2016" name="Nat. Commun.">
        <title>Thousands of microbial genomes shed light on interconnected biogeochemical processes in an aquifer system.</title>
        <authorList>
            <person name="Anantharaman K."/>
            <person name="Brown C.T."/>
            <person name="Hug L.A."/>
            <person name="Sharon I."/>
            <person name="Castelle C.J."/>
            <person name="Probst A.J."/>
            <person name="Thomas B.C."/>
            <person name="Singh A."/>
            <person name="Wilkins M.J."/>
            <person name="Karaoz U."/>
            <person name="Brodie E.L."/>
            <person name="Williams K.H."/>
            <person name="Hubbard S.S."/>
            <person name="Banfield J.F."/>
        </authorList>
    </citation>
    <scope>NUCLEOTIDE SEQUENCE [LARGE SCALE GENOMIC DNA]</scope>
</reference>
<evidence type="ECO:0000256" key="1">
    <source>
        <dbReference type="ARBA" id="ARBA00023125"/>
    </source>
</evidence>
<sequence length="71" mass="8104">MAVNARKLRQVGNRIQKLRKQRGLTQEQLAEKIRVSPTYIGFIEQGQRNPSINTADKIARILGVKLSNLFK</sequence>
<accession>A0A1F7J1Y3</accession>
<proteinExistence type="predicted"/>
<dbReference type="InterPro" id="IPR001387">
    <property type="entry name" value="Cro/C1-type_HTH"/>
</dbReference>
<gene>
    <name evidence="3" type="ORF">A3B50_04160</name>
</gene>
<dbReference type="InterPro" id="IPR010982">
    <property type="entry name" value="Lambda_DNA-bd_dom_sf"/>
</dbReference>
<evidence type="ECO:0000313" key="4">
    <source>
        <dbReference type="Proteomes" id="UP000178558"/>
    </source>
</evidence>
<comment type="caution">
    <text evidence="3">The sequence shown here is derived from an EMBL/GenBank/DDBJ whole genome shotgun (WGS) entry which is preliminary data.</text>
</comment>
<organism evidence="3 4">
    <name type="scientific">Candidatus Roizmanbacteria bacterium RIFCSPLOWO2_01_FULL_40_42</name>
    <dbReference type="NCBI Taxonomy" id="1802066"/>
    <lineage>
        <taxon>Bacteria</taxon>
        <taxon>Candidatus Roizmaniibacteriota</taxon>
    </lineage>
</organism>
<dbReference type="SUPFAM" id="SSF47413">
    <property type="entry name" value="lambda repressor-like DNA-binding domains"/>
    <property type="match status" value="1"/>
</dbReference>
<dbReference type="Proteomes" id="UP000178558">
    <property type="component" value="Unassembled WGS sequence"/>
</dbReference>
<dbReference type="PANTHER" id="PTHR46558">
    <property type="entry name" value="TRACRIPTIONAL REGULATORY PROTEIN-RELATED-RELATED"/>
    <property type="match status" value="1"/>
</dbReference>
<evidence type="ECO:0000259" key="2">
    <source>
        <dbReference type="PROSITE" id="PS50943"/>
    </source>
</evidence>
<dbReference type="GO" id="GO:0003677">
    <property type="term" value="F:DNA binding"/>
    <property type="evidence" value="ECO:0007669"/>
    <property type="project" value="UniProtKB-KW"/>
</dbReference>
<feature type="domain" description="HTH cro/C1-type" evidence="2">
    <location>
        <begin position="15"/>
        <end position="69"/>
    </location>
</feature>
<dbReference type="Gene3D" id="1.10.260.40">
    <property type="entry name" value="lambda repressor-like DNA-binding domains"/>
    <property type="match status" value="1"/>
</dbReference>
<dbReference type="PROSITE" id="PS50943">
    <property type="entry name" value="HTH_CROC1"/>
    <property type="match status" value="1"/>
</dbReference>
<dbReference type="SMART" id="SM00530">
    <property type="entry name" value="HTH_XRE"/>
    <property type="match status" value="1"/>
</dbReference>
<evidence type="ECO:0000313" key="3">
    <source>
        <dbReference type="EMBL" id="OGK49618.1"/>
    </source>
</evidence>
<dbReference type="PANTHER" id="PTHR46558:SF4">
    <property type="entry name" value="DNA-BIDING PHAGE PROTEIN"/>
    <property type="match status" value="1"/>
</dbReference>